<feature type="region of interest" description="Disordered" evidence="2">
    <location>
        <begin position="1"/>
        <end position="26"/>
    </location>
</feature>
<comment type="caution">
    <text evidence="3">The sequence shown here is derived from an EMBL/GenBank/DDBJ whole genome shotgun (WGS) entry which is preliminary data.</text>
</comment>
<keyword evidence="4" id="KW-1185">Reference proteome</keyword>
<feature type="coiled-coil region" evidence="1">
    <location>
        <begin position="78"/>
        <end position="147"/>
    </location>
</feature>
<evidence type="ECO:0000256" key="1">
    <source>
        <dbReference type="SAM" id="Coils"/>
    </source>
</evidence>
<name>A0ABW5CEH1_9PROT</name>
<reference evidence="4" key="1">
    <citation type="journal article" date="2019" name="Int. J. Syst. Evol. Microbiol.">
        <title>The Global Catalogue of Microorganisms (GCM) 10K type strain sequencing project: providing services to taxonomists for standard genome sequencing and annotation.</title>
        <authorList>
            <consortium name="The Broad Institute Genomics Platform"/>
            <consortium name="The Broad Institute Genome Sequencing Center for Infectious Disease"/>
            <person name="Wu L."/>
            <person name="Ma J."/>
        </authorList>
    </citation>
    <scope>NUCLEOTIDE SEQUENCE [LARGE SCALE GENOMIC DNA]</scope>
    <source>
        <strain evidence="4">KCTC 15012</strain>
    </source>
</reference>
<evidence type="ECO:0000256" key="2">
    <source>
        <dbReference type="SAM" id="MobiDB-lite"/>
    </source>
</evidence>
<sequence length="187" mass="20207">MQALTPTTLTPATLTHGPADDLGRPISSATGSADLALYPLEDLGGLVRTAFRAGDPTRPGLAVCDLAHWLPADERRRLSALIARAPEMADEIERLRAERGEARAEVERMAARWSGLYETHQSVKSDRDALISEIAHLRADKAKLAEAVERQVANIERWLETGEAADADESKSIYDQLVAALAAAKGD</sequence>
<proteinExistence type="predicted"/>
<protein>
    <submittedName>
        <fullName evidence="3">Uncharacterized protein</fullName>
    </submittedName>
</protein>
<feature type="compositionally biased region" description="Low complexity" evidence="2">
    <location>
        <begin position="1"/>
        <end position="15"/>
    </location>
</feature>
<dbReference type="RefSeq" id="WP_377317359.1">
    <property type="nucleotide sequence ID" value="NZ_JBHUIY010000028.1"/>
</dbReference>
<accession>A0ABW5CEH1</accession>
<gene>
    <name evidence="3" type="ORF">ACFSNB_13350</name>
</gene>
<dbReference type="Proteomes" id="UP001597296">
    <property type="component" value="Unassembled WGS sequence"/>
</dbReference>
<keyword evidence="1" id="KW-0175">Coiled coil</keyword>
<evidence type="ECO:0000313" key="4">
    <source>
        <dbReference type="Proteomes" id="UP001597296"/>
    </source>
</evidence>
<dbReference type="EMBL" id="JBHUIY010000028">
    <property type="protein sequence ID" value="MFD2234792.1"/>
    <property type="molecule type" value="Genomic_DNA"/>
</dbReference>
<evidence type="ECO:0000313" key="3">
    <source>
        <dbReference type="EMBL" id="MFD2234792.1"/>
    </source>
</evidence>
<organism evidence="3 4">
    <name type="scientific">Phaeospirillum tilakii</name>
    <dbReference type="NCBI Taxonomy" id="741673"/>
    <lineage>
        <taxon>Bacteria</taxon>
        <taxon>Pseudomonadati</taxon>
        <taxon>Pseudomonadota</taxon>
        <taxon>Alphaproteobacteria</taxon>
        <taxon>Rhodospirillales</taxon>
        <taxon>Rhodospirillaceae</taxon>
        <taxon>Phaeospirillum</taxon>
    </lineage>
</organism>